<comment type="similarity">
    <text evidence="5">Belongs to the complex I subunit 2 family.</text>
</comment>
<evidence type="ECO:0000256" key="1">
    <source>
        <dbReference type="ARBA" id="ARBA00004127"/>
    </source>
</evidence>
<dbReference type="GO" id="GO:0042773">
    <property type="term" value="P:ATP synthesis coupled electron transport"/>
    <property type="evidence" value="ECO:0007669"/>
    <property type="project" value="InterPro"/>
</dbReference>
<comment type="function">
    <text evidence="5">NDH-1 shuttles electrons from NADH, via FMN and iron-sulfur (Fe-S) centers, to quinones in the respiratory chain. The immediate electron acceptor for the enzyme in this species is believed to be a menaquinone. Couples the redox reaction to proton translocation (for every two electrons transferred, four hydrogen ions are translocated across the cytoplasmic membrane), and thus conserves the redox energy in a proton gradient.</text>
</comment>
<feature type="transmembrane region" description="Helical" evidence="5">
    <location>
        <begin position="361"/>
        <end position="384"/>
    </location>
</feature>
<feature type="transmembrane region" description="Helical" evidence="5">
    <location>
        <begin position="6"/>
        <end position="26"/>
    </location>
</feature>
<keyword evidence="5" id="KW-0813">Transport</keyword>
<dbReference type="OrthoDB" id="9807568at2"/>
<dbReference type="InterPro" id="IPR001750">
    <property type="entry name" value="ND/Mrp_TM"/>
</dbReference>
<evidence type="ECO:0000256" key="5">
    <source>
        <dbReference type="HAMAP-Rule" id="MF_00445"/>
    </source>
</evidence>
<dbReference type="InterPro" id="IPR010096">
    <property type="entry name" value="NADH-Q_OxRdtase_suN/2"/>
</dbReference>
<dbReference type="GO" id="GO:0048038">
    <property type="term" value="F:quinone binding"/>
    <property type="evidence" value="ECO:0007669"/>
    <property type="project" value="UniProtKB-KW"/>
</dbReference>
<comment type="subunit">
    <text evidence="5">NDH-1 is composed of 14 different subunits. Subunits NuoA, H, J, K, L, M, N constitute the membrane sector of the complex.</text>
</comment>
<dbReference type="PATRIC" id="fig|1149862.3.peg.3943"/>
<feature type="transmembrane region" description="Helical" evidence="5">
    <location>
        <begin position="72"/>
        <end position="90"/>
    </location>
</feature>
<feature type="transmembrane region" description="Helical" evidence="5">
    <location>
        <begin position="197"/>
        <end position="221"/>
    </location>
</feature>
<dbReference type="NCBIfam" id="TIGR01770">
    <property type="entry name" value="NDH_I_N"/>
    <property type="match status" value="1"/>
</dbReference>
<dbReference type="AlphaFoldDB" id="I9L7T1"/>
<keyword evidence="4 5" id="KW-0472">Membrane</keyword>
<evidence type="ECO:0000256" key="4">
    <source>
        <dbReference type="ARBA" id="ARBA00023136"/>
    </source>
</evidence>
<comment type="subcellular location">
    <subcellularLocation>
        <location evidence="5">Cell membrane</location>
        <topology evidence="5">Multi-pass membrane protein</topology>
    </subcellularLocation>
    <subcellularLocation>
        <location evidence="1">Endomembrane system</location>
        <topology evidence="1">Multi-pass membrane protein</topology>
    </subcellularLocation>
    <subcellularLocation>
        <location evidence="6">Membrane</location>
        <topology evidence="6">Multi-pass membrane protein</topology>
    </subcellularLocation>
</comment>
<feature type="transmembrane region" description="Helical" evidence="5">
    <location>
        <begin position="263"/>
        <end position="283"/>
    </location>
</feature>
<dbReference type="GO" id="GO:0012505">
    <property type="term" value="C:endomembrane system"/>
    <property type="evidence" value="ECO:0007669"/>
    <property type="project" value="UniProtKB-SubCell"/>
</dbReference>
<keyword evidence="5" id="KW-0520">NAD</keyword>
<dbReference type="PRINTS" id="PR01434">
    <property type="entry name" value="NADHDHGNASE5"/>
</dbReference>
<evidence type="ECO:0000313" key="9">
    <source>
        <dbReference type="Proteomes" id="UP000004324"/>
    </source>
</evidence>
<keyword evidence="5" id="KW-1278">Translocase</keyword>
<feature type="transmembrane region" description="Helical" evidence="5">
    <location>
        <begin position="233"/>
        <end position="257"/>
    </location>
</feature>
<gene>
    <name evidence="5" type="primary">nuoN</name>
    <name evidence="8" type="ORF">FB4_0935</name>
</gene>
<dbReference type="GO" id="GO:0008137">
    <property type="term" value="F:NADH dehydrogenase (ubiquinone) activity"/>
    <property type="evidence" value="ECO:0007669"/>
    <property type="project" value="InterPro"/>
</dbReference>
<name>I9L7T1_9FIRM</name>
<dbReference type="Proteomes" id="UP000004324">
    <property type="component" value="Unassembled WGS sequence"/>
</dbReference>
<dbReference type="EMBL" id="AKVJ01000066">
    <property type="protein sequence ID" value="EIW16424.1"/>
    <property type="molecule type" value="Genomic_DNA"/>
</dbReference>
<keyword evidence="3 5" id="KW-1133">Transmembrane helix</keyword>
<dbReference type="Pfam" id="PF00361">
    <property type="entry name" value="Proton_antipo_M"/>
    <property type="match status" value="1"/>
</dbReference>
<feature type="transmembrane region" description="Helical" evidence="5">
    <location>
        <begin position="35"/>
        <end position="52"/>
    </location>
</feature>
<dbReference type="PANTHER" id="PTHR22773">
    <property type="entry name" value="NADH DEHYDROGENASE"/>
    <property type="match status" value="1"/>
</dbReference>
<feature type="transmembrane region" description="Helical" evidence="5">
    <location>
        <begin position="320"/>
        <end position="340"/>
    </location>
</feature>
<comment type="caution">
    <text evidence="8">The sequence shown here is derived from an EMBL/GenBank/DDBJ whole genome shotgun (WGS) entry which is preliminary data.</text>
</comment>
<dbReference type="GO" id="GO:0050136">
    <property type="term" value="F:NADH dehydrogenase (quinone) (non-electrogenic) activity"/>
    <property type="evidence" value="ECO:0007669"/>
    <property type="project" value="UniProtKB-UniRule"/>
</dbReference>
<sequence length="472" mass="51098">MNISILTSEIAIVLLAVLIMLFDLVLPRQESRRSLGYLAAWGVFAIFVYTFTQYGMSATVYKGLFIVDNFAVFFKQIFLISTLLLLLFSFDYVQGLSRNQGEFYALMLFAVAGMMIMASANDLLTIFVGLELMTVIFYILVGFNFASVKSSEAGMKYLILGSASSAVLLYGMSWVYGATGSIALQQISMQVTEENPALLLGLGLMLAGIGFKLAIAPFHMWAPDIYEGAPTPITAMLAMGSKAAGFAILLRIFIAAFSALQSYWLIAVSFMAVLSMVGGTVVAMRQTNIKRMIGYSSIAQAGYMLAGLLAADVAGVQGMLFYTMLYVFANVGAFAVIVAVGKHGGSDEIEDLSGLSQKSPFLALSMTVALLSMAGIPPMAGFVGKFYIFMAVIEQGYLWMAIIGFVMSMISVYYYLQVVKTMYMKEPKDEQPLVILVPIGLAASISILVTLFLGIYPAPLAKLAKAAAQTLW</sequence>
<dbReference type="HAMAP" id="MF_00445">
    <property type="entry name" value="NDH1_NuoN_1"/>
    <property type="match status" value="1"/>
</dbReference>
<evidence type="ECO:0000256" key="6">
    <source>
        <dbReference type="RuleBase" id="RU000320"/>
    </source>
</evidence>
<dbReference type="GO" id="GO:0005886">
    <property type="term" value="C:plasma membrane"/>
    <property type="evidence" value="ECO:0007669"/>
    <property type="project" value="UniProtKB-SubCell"/>
</dbReference>
<proteinExistence type="inferred from homology"/>
<feature type="transmembrane region" description="Helical" evidence="5">
    <location>
        <begin position="396"/>
        <end position="416"/>
    </location>
</feature>
<evidence type="ECO:0000256" key="2">
    <source>
        <dbReference type="ARBA" id="ARBA00022692"/>
    </source>
</evidence>
<keyword evidence="2 5" id="KW-0812">Transmembrane</keyword>
<evidence type="ECO:0000256" key="3">
    <source>
        <dbReference type="ARBA" id="ARBA00022989"/>
    </source>
</evidence>
<keyword evidence="5" id="KW-0874">Quinone</keyword>
<keyword evidence="5" id="KW-1003">Cell membrane</keyword>
<feature type="domain" description="NADH:quinone oxidoreductase/Mrp antiporter transmembrane" evidence="7">
    <location>
        <begin position="120"/>
        <end position="411"/>
    </location>
</feature>
<feature type="transmembrane region" description="Helical" evidence="5">
    <location>
        <begin position="436"/>
        <end position="456"/>
    </location>
</feature>
<feature type="transmembrane region" description="Helical" evidence="5">
    <location>
        <begin position="126"/>
        <end position="145"/>
    </location>
</feature>
<dbReference type="EC" id="7.1.1.-" evidence="5"/>
<organism evidence="8 9">
    <name type="scientific">Pelosinus fermentans B4</name>
    <dbReference type="NCBI Taxonomy" id="1149862"/>
    <lineage>
        <taxon>Bacteria</taxon>
        <taxon>Bacillati</taxon>
        <taxon>Bacillota</taxon>
        <taxon>Negativicutes</taxon>
        <taxon>Selenomonadales</taxon>
        <taxon>Sporomusaceae</taxon>
        <taxon>Pelosinus</taxon>
    </lineage>
</organism>
<accession>I9L7T1</accession>
<reference evidence="8 9" key="1">
    <citation type="journal article" date="2012" name="J. Bacteriol.">
        <title>Draft Genome Sequences for Two Metal-Reducing Pelosinus fermentans Strains Isolated from a Cr(VI)-Contaminated Site and for Type Strain R7.</title>
        <authorList>
            <person name="Brown S.D."/>
            <person name="Podar M."/>
            <person name="Klingeman D.M."/>
            <person name="Johnson C.M."/>
            <person name="Yang Z.K."/>
            <person name="Utturkar S.M."/>
            <person name="Land M.L."/>
            <person name="Mosher J.J."/>
            <person name="Hurt R.A.Jr."/>
            <person name="Phelps T.J."/>
            <person name="Palumbo A.V."/>
            <person name="Arkin A.P."/>
            <person name="Hazen T.C."/>
            <person name="Elias D.A."/>
        </authorList>
    </citation>
    <scope>NUCLEOTIDE SEQUENCE [LARGE SCALE GENOMIC DNA]</scope>
    <source>
        <strain evidence="8 9">B4</strain>
    </source>
</reference>
<feature type="transmembrane region" description="Helical" evidence="5">
    <location>
        <begin position="102"/>
        <end position="120"/>
    </location>
</feature>
<keyword evidence="9" id="KW-1185">Reference proteome</keyword>
<comment type="catalytic activity">
    <reaction evidence="5">
        <text>a quinone + NADH + 5 H(+)(in) = a quinol + NAD(+) + 4 H(+)(out)</text>
        <dbReference type="Rhea" id="RHEA:57888"/>
        <dbReference type="ChEBI" id="CHEBI:15378"/>
        <dbReference type="ChEBI" id="CHEBI:24646"/>
        <dbReference type="ChEBI" id="CHEBI:57540"/>
        <dbReference type="ChEBI" id="CHEBI:57945"/>
        <dbReference type="ChEBI" id="CHEBI:132124"/>
    </reaction>
</comment>
<dbReference type="RefSeq" id="WP_007937473.1">
    <property type="nucleotide sequence ID" value="NZ_AKVJ01000066.1"/>
</dbReference>
<protein>
    <recommendedName>
        <fullName evidence="5">NADH-quinone oxidoreductase subunit N</fullName>
        <ecNumber evidence="5">7.1.1.-</ecNumber>
    </recommendedName>
    <alternativeName>
        <fullName evidence="5">NADH dehydrogenase I subunit N</fullName>
    </alternativeName>
    <alternativeName>
        <fullName evidence="5">NDH-1 subunit N</fullName>
    </alternativeName>
</protein>
<evidence type="ECO:0000313" key="8">
    <source>
        <dbReference type="EMBL" id="EIW16424.1"/>
    </source>
</evidence>
<evidence type="ECO:0000259" key="7">
    <source>
        <dbReference type="Pfam" id="PF00361"/>
    </source>
</evidence>
<feature type="transmembrane region" description="Helical" evidence="5">
    <location>
        <begin position="157"/>
        <end position="177"/>
    </location>
</feature>